<dbReference type="PANTHER" id="PTHR43869">
    <property type="entry name" value="GLYCINE BETAINE/PROLINE BETAINE TRANSPORT SYSTEM ATP-BINDING PROTEIN PROV"/>
    <property type="match status" value="1"/>
</dbReference>
<sequence>MSLIELRHVTKVFGPRPEQALKLLDAGADKARILADTGCVVGVTDVSLNIEAGEVFVIMGLSGSGKSTLVRHLNRLIEPSRGEVLVQGENVLSYGAPRLREFRRRDVSMVFQGFGLLPHKNVVDNVAYGLRLRGDSAATCRERAHHWISQVGLEGYAQHWPEQLSGGMRQRVGLARALATDTPILLLDEAFSALDPLIRADLQAQLRELQGRLHKTIVFITHDLDEALRLGDRIAILRDGRLVQVGTPNHILQHPADDYVARFVQGANGRL</sequence>
<keyword evidence="4 5" id="KW-0067">ATP-binding</keyword>
<comment type="similarity">
    <text evidence="1 5">Belongs to the ABC transporter superfamily.</text>
</comment>
<evidence type="ECO:0000256" key="3">
    <source>
        <dbReference type="ARBA" id="ARBA00022741"/>
    </source>
</evidence>
<proteinExistence type="inferred from homology"/>
<dbReference type="InterPro" id="IPR051921">
    <property type="entry name" value="ABC_osmolyte_uptake_ATP-bind"/>
</dbReference>
<dbReference type="PROSITE" id="PS50893">
    <property type="entry name" value="ABC_TRANSPORTER_2"/>
    <property type="match status" value="1"/>
</dbReference>
<keyword evidence="5" id="KW-0997">Cell inner membrane</keyword>
<keyword evidence="2 5" id="KW-0813">Transport</keyword>
<evidence type="ECO:0000313" key="8">
    <source>
        <dbReference type="Proteomes" id="UP000746535"/>
    </source>
</evidence>
<evidence type="ECO:0000256" key="5">
    <source>
        <dbReference type="RuleBase" id="RU369116"/>
    </source>
</evidence>
<dbReference type="SMART" id="SM00382">
    <property type="entry name" value="AAA"/>
    <property type="match status" value="1"/>
</dbReference>
<dbReference type="InterPro" id="IPR027417">
    <property type="entry name" value="P-loop_NTPase"/>
</dbReference>
<protein>
    <recommendedName>
        <fullName evidence="5">Quaternary amine transport ATP-binding protein</fullName>
        <ecNumber evidence="5">7.6.2.9</ecNumber>
    </recommendedName>
</protein>
<keyword evidence="5" id="KW-1003">Cell membrane</keyword>
<dbReference type="EMBL" id="JAAVJI010000003">
    <property type="protein sequence ID" value="NJP00696.1"/>
    <property type="molecule type" value="Genomic_DNA"/>
</dbReference>
<dbReference type="NCBIfam" id="TIGR01186">
    <property type="entry name" value="proV"/>
    <property type="match status" value="1"/>
</dbReference>
<comment type="catalytic activity">
    <reaction evidence="5">
        <text>a quaternary ammonium(out) + ATP + H2O = a quaternary ammonium(in) + ADP + phosphate + H(+)</text>
        <dbReference type="Rhea" id="RHEA:11036"/>
        <dbReference type="ChEBI" id="CHEBI:15377"/>
        <dbReference type="ChEBI" id="CHEBI:15378"/>
        <dbReference type="ChEBI" id="CHEBI:30616"/>
        <dbReference type="ChEBI" id="CHEBI:35267"/>
        <dbReference type="ChEBI" id="CHEBI:43474"/>
        <dbReference type="ChEBI" id="CHEBI:456216"/>
    </reaction>
</comment>
<comment type="subcellular location">
    <subcellularLocation>
        <location evidence="5">Cell inner membrane</location>
        <topology evidence="5">Peripheral membrane protein</topology>
    </subcellularLocation>
</comment>
<organism evidence="7 8">
    <name type="scientific">Pseudomonas quercus</name>
    <dbReference type="NCBI Taxonomy" id="2722792"/>
    <lineage>
        <taxon>Bacteria</taxon>
        <taxon>Pseudomonadati</taxon>
        <taxon>Pseudomonadota</taxon>
        <taxon>Gammaproteobacteria</taxon>
        <taxon>Pseudomonadales</taxon>
        <taxon>Pseudomonadaceae</taxon>
        <taxon>Pseudomonas</taxon>
    </lineage>
</organism>
<dbReference type="CDD" id="cd03294">
    <property type="entry name" value="ABC_Pro_Gly_Betaine"/>
    <property type="match status" value="1"/>
</dbReference>
<gene>
    <name evidence="7" type="ORF">HBH25_07455</name>
</gene>
<dbReference type="Pfam" id="PF00005">
    <property type="entry name" value="ABC_tran"/>
    <property type="match status" value="1"/>
</dbReference>
<evidence type="ECO:0000256" key="1">
    <source>
        <dbReference type="ARBA" id="ARBA00005417"/>
    </source>
</evidence>
<dbReference type="RefSeq" id="WP_168083061.1">
    <property type="nucleotide sequence ID" value="NZ_JAAVJI010000003.1"/>
</dbReference>
<dbReference type="GO" id="GO:0005524">
    <property type="term" value="F:ATP binding"/>
    <property type="evidence" value="ECO:0007669"/>
    <property type="project" value="UniProtKB-KW"/>
</dbReference>
<dbReference type="InterPro" id="IPR003439">
    <property type="entry name" value="ABC_transporter-like_ATP-bd"/>
</dbReference>
<dbReference type="Proteomes" id="UP000746535">
    <property type="component" value="Unassembled WGS sequence"/>
</dbReference>
<dbReference type="Gene3D" id="3.40.50.300">
    <property type="entry name" value="P-loop containing nucleotide triphosphate hydrolases"/>
    <property type="match status" value="1"/>
</dbReference>
<dbReference type="PANTHER" id="PTHR43869:SF1">
    <property type="entry name" value="GLYCINE BETAINE_PROLINE BETAINE TRANSPORT SYSTEM ATP-BINDING PROTEIN PROV"/>
    <property type="match status" value="1"/>
</dbReference>
<evidence type="ECO:0000259" key="6">
    <source>
        <dbReference type="PROSITE" id="PS50893"/>
    </source>
</evidence>
<dbReference type="InterPro" id="IPR017871">
    <property type="entry name" value="ABC_transporter-like_CS"/>
</dbReference>
<reference evidence="7 8" key="1">
    <citation type="submission" date="2020-03" db="EMBL/GenBank/DDBJ databases">
        <authorList>
            <person name="Wang L."/>
            <person name="He N."/>
            <person name="Li Y."/>
            <person name="Fang Y."/>
            <person name="Zhang F."/>
        </authorList>
    </citation>
    <scope>NUCLEOTIDE SEQUENCE [LARGE SCALE GENOMIC DNA]</scope>
    <source>
        <strain evidence="8">hsmgli-8</strain>
    </source>
</reference>
<dbReference type="EC" id="7.6.2.9" evidence="5"/>
<evidence type="ECO:0000256" key="4">
    <source>
        <dbReference type="ARBA" id="ARBA00022840"/>
    </source>
</evidence>
<accession>A0ABX0YCF4</accession>
<dbReference type="SUPFAM" id="SSF52540">
    <property type="entry name" value="P-loop containing nucleoside triphosphate hydrolases"/>
    <property type="match status" value="1"/>
</dbReference>
<name>A0ABX0YCF4_9PSED</name>
<dbReference type="PROSITE" id="PS00211">
    <property type="entry name" value="ABC_TRANSPORTER_1"/>
    <property type="match status" value="1"/>
</dbReference>
<dbReference type="InterPro" id="IPR005892">
    <property type="entry name" value="Gly-betaine_transp_ATP-bd"/>
</dbReference>
<keyword evidence="3 5" id="KW-0547">Nucleotide-binding</keyword>
<keyword evidence="8" id="KW-1185">Reference proteome</keyword>
<keyword evidence="5" id="KW-0472">Membrane</keyword>
<evidence type="ECO:0000313" key="7">
    <source>
        <dbReference type="EMBL" id="NJP00696.1"/>
    </source>
</evidence>
<feature type="domain" description="ABC transporter" evidence="6">
    <location>
        <begin position="21"/>
        <end position="264"/>
    </location>
</feature>
<comment type="caution">
    <text evidence="7">The sequence shown here is derived from an EMBL/GenBank/DDBJ whole genome shotgun (WGS) entry which is preliminary data.</text>
</comment>
<dbReference type="InterPro" id="IPR003593">
    <property type="entry name" value="AAA+_ATPase"/>
</dbReference>
<comment type="subunit">
    <text evidence="5">The complex is probably composed of two ATP-binding proteins, two transmembrane proteins and a solute-binding protein.</text>
</comment>
<evidence type="ECO:0000256" key="2">
    <source>
        <dbReference type="ARBA" id="ARBA00022448"/>
    </source>
</evidence>